<gene>
    <name evidence="1" type="ORF">ACFOW1_11110</name>
</gene>
<dbReference type="EMBL" id="JBHSDC010000022">
    <property type="protein sequence ID" value="MFC4232444.1"/>
    <property type="molecule type" value="Genomic_DNA"/>
</dbReference>
<evidence type="ECO:0008006" key="3">
    <source>
        <dbReference type="Google" id="ProtNLM"/>
    </source>
</evidence>
<keyword evidence="2" id="KW-1185">Reference proteome</keyword>
<reference evidence="2" key="1">
    <citation type="journal article" date="2019" name="Int. J. Syst. Evol. Microbiol.">
        <title>The Global Catalogue of Microorganisms (GCM) 10K type strain sequencing project: providing services to taxonomists for standard genome sequencing and annotation.</title>
        <authorList>
            <consortium name="The Broad Institute Genomics Platform"/>
            <consortium name="The Broad Institute Genome Sequencing Center for Infectious Disease"/>
            <person name="Wu L."/>
            <person name="Ma J."/>
        </authorList>
    </citation>
    <scope>NUCLEOTIDE SEQUENCE [LARGE SCALE GENOMIC DNA]</scope>
    <source>
        <strain evidence="2">CECT 8010</strain>
    </source>
</reference>
<dbReference type="Proteomes" id="UP001595906">
    <property type="component" value="Unassembled WGS sequence"/>
</dbReference>
<evidence type="ECO:0000313" key="2">
    <source>
        <dbReference type="Proteomes" id="UP001595906"/>
    </source>
</evidence>
<name>A0ABV8PY14_9BACT</name>
<organism evidence="1 2">
    <name type="scientific">Parasediminibacterium paludis</name>
    <dbReference type="NCBI Taxonomy" id="908966"/>
    <lineage>
        <taxon>Bacteria</taxon>
        <taxon>Pseudomonadati</taxon>
        <taxon>Bacteroidota</taxon>
        <taxon>Chitinophagia</taxon>
        <taxon>Chitinophagales</taxon>
        <taxon>Chitinophagaceae</taxon>
        <taxon>Parasediminibacterium</taxon>
    </lineage>
</organism>
<sequence>MAVEIFKTDITEANAASNTVLHLQQLFPKANFNFDLQDCDNILRLESDYDIIQPTIAAVKALGFYCELLL</sequence>
<comment type="caution">
    <text evidence="1">The sequence shown here is derived from an EMBL/GenBank/DDBJ whole genome shotgun (WGS) entry which is preliminary data.</text>
</comment>
<evidence type="ECO:0000313" key="1">
    <source>
        <dbReference type="EMBL" id="MFC4232444.1"/>
    </source>
</evidence>
<proteinExistence type="predicted"/>
<dbReference type="RefSeq" id="WP_379014298.1">
    <property type="nucleotide sequence ID" value="NZ_JBHSDC010000022.1"/>
</dbReference>
<accession>A0ABV8PY14</accession>
<protein>
    <recommendedName>
        <fullName evidence="3">HMA domain-containing protein</fullName>
    </recommendedName>
</protein>